<evidence type="ECO:0000313" key="1">
    <source>
        <dbReference type="EMBL" id="MBB4025697.1"/>
    </source>
</evidence>
<keyword evidence="2" id="KW-1185">Reference proteome</keyword>
<accession>A0A7W6MY56</accession>
<comment type="caution">
    <text evidence="1">The sequence shown here is derived from an EMBL/GenBank/DDBJ whole genome shotgun (WGS) entry which is preliminary data.</text>
</comment>
<sequence length="55" mass="5681">MFLFYAGGTVLFFVVLPAGASLPGCFARERGAFPVRDAGDIVRGCSRVSAVAVTG</sequence>
<name>A0A7W6MY56_9BACT</name>
<proteinExistence type="predicted"/>
<organism evidence="1 2">
    <name type="scientific">Butyricimonas faecihominis</name>
    <dbReference type="NCBI Taxonomy" id="1472416"/>
    <lineage>
        <taxon>Bacteria</taxon>
        <taxon>Pseudomonadati</taxon>
        <taxon>Bacteroidota</taxon>
        <taxon>Bacteroidia</taxon>
        <taxon>Bacteroidales</taxon>
        <taxon>Odoribacteraceae</taxon>
        <taxon>Butyricimonas</taxon>
    </lineage>
</organism>
<protein>
    <submittedName>
        <fullName evidence="1">Uncharacterized protein</fullName>
    </submittedName>
</protein>
<gene>
    <name evidence="1" type="ORF">GGR14_001481</name>
</gene>
<dbReference type="EMBL" id="JACIES010000003">
    <property type="protein sequence ID" value="MBB4025697.1"/>
    <property type="molecule type" value="Genomic_DNA"/>
</dbReference>
<dbReference type="AlphaFoldDB" id="A0A7W6MY56"/>
<dbReference type="Proteomes" id="UP000546007">
    <property type="component" value="Unassembled WGS sequence"/>
</dbReference>
<evidence type="ECO:0000313" key="2">
    <source>
        <dbReference type="Proteomes" id="UP000546007"/>
    </source>
</evidence>
<reference evidence="1 2" key="1">
    <citation type="submission" date="2020-08" db="EMBL/GenBank/DDBJ databases">
        <title>Genomic Encyclopedia of Type Strains, Phase IV (KMG-IV): sequencing the most valuable type-strain genomes for metagenomic binning, comparative biology and taxonomic classification.</title>
        <authorList>
            <person name="Goeker M."/>
        </authorList>
    </citation>
    <scope>NUCLEOTIDE SEQUENCE [LARGE SCALE GENOMIC DNA]</scope>
    <source>
        <strain evidence="1 2">DSM 105721</strain>
    </source>
</reference>